<dbReference type="EMBL" id="LR134492">
    <property type="protein sequence ID" value="VEI62079.1"/>
    <property type="molecule type" value="Genomic_DNA"/>
</dbReference>
<comment type="similarity">
    <text evidence="2">Belongs to the fimbrial protein family.</text>
</comment>
<name>A0A3S5AMJ5_SERFO</name>
<keyword evidence="3 5" id="KW-0732">Signal</keyword>
<dbReference type="InterPro" id="IPR000259">
    <property type="entry name" value="Adhesion_dom_fimbrial"/>
</dbReference>
<dbReference type="InterPro" id="IPR036937">
    <property type="entry name" value="Adhesion_dom_fimbrial_sf"/>
</dbReference>
<evidence type="ECO:0000313" key="8">
    <source>
        <dbReference type="Proteomes" id="UP000270487"/>
    </source>
</evidence>
<feature type="signal peptide" evidence="5">
    <location>
        <begin position="1"/>
        <end position="24"/>
    </location>
</feature>
<dbReference type="Gene3D" id="2.60.40.1090">
    <property type="entry name" value="Fimbrial-type adhesion domain"/>
    <property type="match status" value="1"/>
</dbReference>
<dbReference type="InterPro" id="IPR008966">
    <property type="entry name" value="Adhesion_dom_sf"/>
</dbReference>
<dbReference type="PANTHER" id="PTHR33420:SF12">
    <property type="entry name" value="FIMBRIN-LIKE PROTEIN FIMI-RELATED"/>
    <property type="match status" value="1"/>
</dbReference>
<dbReference type="GO" id="GO:0043709">
    <property type="term" value="P:cell adhesion involved in single-species biofilm formation"/>
    <property type="evidence" value="ECO:0007669"/>
    <property type="project" value="TreeGrafter"/>
</dbReference>
<evidence type="ECO:0000256" key="3">
    <source>
        <dbReference type="ARBA" id="ARBA00022729"/>
    </source>
</evidence>
<comment type="subcellular location">
    <subcellularLocation>
        <location evidence="1">Fimbrium</location>
    </subcellularLocation>
</comment>
<dbReference type="PROSITE" id="PS51257">
    <property type="entry name" value="PROKAR_LIPOPROTEIN"/>
    <property type="match status" value="1"/>
</dbReference>
<accession>A0A3S5AMJ5</accession>
<sequence length="179" mass="19570">MNVNAYKTLACCLLFSAACPLAYSAPVEAWGRVNMHGAIIETACAIDTLSRDQTIEMGTLPLSQIARDGRGLPQLFAVQLVRCSLIRHNASLSNWRHFKITFDGRNDAGLFAVDGQAKGVALEIIDDKGNVALPGSPLPASRILAGDMRLNYSLRLVSNQQVLHPGNYTSALRFKMDYY</sequence>
<proteinExistence type="inferred from homology"/>
<dbReference type="PANTHER" id="PTHR33420">
    <property type="entry name" value="FIMBRIAL SUBUNIT ELFA-RELATED"/>
    <property type="match status" value="1"/>
</dbReference>
<dbReference type="InterPro" id="IPR050263">
    <property type="entry name" value="Bact_Fimbrial_Adh_Pro"/>
</dbReference>
<evidence type="ECO:0000259" key="6">
    <source>
        <dbReference type="Pfam" id="PF00419"/>
    </source>
</evidence>
<evidence type="ECO:0000256" key="1">
    <source>
        <dbReference type="ARBA" id="ARBA00004561"/>
    </source>
</evidence>
<dbReference type="SUPFAM" id="SSF49401">
    <property type="entry name" value="Bacterial adhesins"/>
    <property type="match status" value="1"/>
</dbReference>
<protein>
    <submittedName>
        <fullName evidence="7">PAP fimbrial minor pilin protein</fullName>
    </submittedName>
</protein>
<feature type="domain" description="Fimbrial-type adhesion" evidence="6">
    <location>
        <begin position="34"/>
        <end position="178"/>
    </location>
</feature>
<dbReference type="GO" id="GO:0009289">
    <property type="term" value="C:pilus"/>
    <property type="evidence" value="ECO:0007669"/>
    <property type="project" value="UniProtKB-SubCell"/>
</dbReference>
<reference evidence="7 8" key="1">
    <citation type="submission" date="2018-12" db="EMBL/GenBank/DDBJ databases">
        <authorList>
            <consortium name="Pathogen Informatics"/>
        </authorList>
    </citation>
    <scope>NUCLEOTIDE SEQUENCE [LARGE SCALE GENOMIC DNA]</scope>
    <source>
        <strain evidence="7 8">NCTC13193</strain>
    </source>
</reference>
<keyword evidence="4" id="KW-0281">Fimbrium</keyword>
<organism evidence="7 8">
    <name type="scientific">Serratia fonticola</name>
    <dbReference type="NCBI Taxonomy" id="47917"/>
    <lineage>
        <taxon>Bacteria</taxon>
        <taxon>Pseudomonadati</taxon>
        <taxon>Pseudomonadota</taxon>
        <taxon>Gammaproteobacteria</taxon>
        <taxon>Enterobacterales</taxon>
        <taxon>Yersiniaceae</taxon>
        <taxon>Serratia</taxon>
    </lineage>
</organism>
<dbReference type="Proteomes" id="UP000270487">
    <property type="component" value="Chromosome"/>
</dbReference>
<evidence type="ECO:0000256" key="5">
    <source>
        <dbReference type="SAM" id="SignalP"/>
    </source>
</evidence>
<dbReference type="Pfam" id="PF00419">
    <property type="entry name" value="Fimbrial"/>
    <property type="match status" value="1"/>
</dbReference>
<dbReference type="RefSeq" id="WP_141130920.1">
    <property type="nucleotide sequence ID" value="NZ_CAMISF010000013.1"/>
</dbReference>
<dbReference type="AlphaFoldDB" id="A0A3S5AMJ5"/>
<evidence type="ECO:0000256" key="4">
    <source>
        <dbReference type="ARBA" id="ARBA00023263"/>
    </source>
</evidence>
<feature type="chain" id="PRO_5018650247" evidence="5">
    <location>
        <begin position="25"/>
        <end position="179"/>
    </location>
</feature>
<gene>
    <name evidence="7" type="primary">papH_2</name>
    <name evidence="7" type="ORF">NCTC13193_00181</name>
</gene>
<evidence type="ECO:0000313" key="7">
    <source>
        <dbReference type="EMBL" id="VEI62079.1"/>
    </source>
</evidence>
<evidence type="ECO:0000256" key="2">
    <source>
        <dbReference type="ARBA" id="ARBA00006671"/>
    </source>
</evidence>